<accession>A0ACC2JWG9</accession>
<name>A0ACC2JWG9_9PEZI</name>
<reference evidence="1" key="1">
    <citation type="submission" date="2022-12" db="EMBL/GenBank/DDBJ databases">
        <title>Genome Sequence of Lasiodiplodia mahajangana.</title>
        <authorList>
            <person name="Buettner E."/>
        </authorList>
    </citation>
    <scope>NUCLEOTIDE SEQUENCE</scope>
    <source>
        <strain evidence="1">VT137</strain>
    </source>
</reference>
<dbReference type="Proteomes" id="UP001153332">
    <property type="component" value="Unassembled WGS sequence"/>
</dbReference>
<gene>
    <name evidence="1" type="ORF">O1611_g1751</name>
</gene>
<protein>
    <submittedName>
        <fullName evidence="1">Uncharacterized protein</fullName>
    </submittedName>
</protein>
<comment type="caution">
    <text evidence="1">The sequence shown here is derived from an EMBL/GenBank/DDBJ whole genome shotgun (WGS) entry which is preliminary data.</text>
</comment>
<evidence type="ECO:0000313" key="2">
    <source>
        <dbReference type="Proteomes" id="UP001153332"/>
    </source>
</evidence>
<dbReference type="EMBL" id="JAPUUL010000214">
    <property type="protein sequence ID" value="KAJ8131870.1"/>
    <property type="molecule type" value="Genomic_DNA"/>
</dbReference>
<proteinExistence type="predicted"/>
<keyword evidence="2" id="KW-1185">Reference proteome</keyword>
<evidence type="ECO:0000313" key="1">
    <source>
        <dbReference type="EMBL" id="KAJ8131870.1"/>
    </source>
</evidence>
<sequence>MDIDVYNAPININDESLRQLDTKQEIVDSDLPVEENTEDVEKRESDKEEDNLNPLVDPELNRLVTEWRISKTRESYKPYSEEELRRFGTLWKVGEPPQEREHMSTADEIHGCIKSVETLHEALSGVADKFYELAWTRRYSPDYWNHLWLTFHLAGATVEGVWEITRNKWPKLVKERRPFNPNEIEKLRKFVRTSDIILRECDIILNDFDFKREEACLIKLYNVLRTFPIAPRWKRSTSWGAQDKVVRRRGFGIMSWFGNWF</sequence>
<organism evidence="1 2">
    <name type="scientific">Lasiodiplodia mahajangana</name>
    <dbReference type="NCBI Taxonomy" id="1108764"/>
    <lineage>
        <taxon>Eukaryota</taxon>
        <taxon>Fungi</taxon>
        <taxon>Dikarya</taxon>
        <taxon>Ascomycota</taxon>
        <taxon>Pezizomycotina</taxon>
        <taxon>Dothideomycetes</taxon>
        <taxon>Dothideomycetes incertae sedis</taxon>
        <taxon>Botryosphaeriales</taxon>
        <taxon>Botryosphaeriaceae</taxon>
        <taxon>Lasiodiplodia</taxon>
    </lineage>
</organism>